<evidence type="ECO:0000256" key="1">
    <source>
        <dbReference type="SAM" id="SignalP"/>
    </source>
</evidence>
<name>A0A1F5LAF2_PENAI</name>
<keyword evidence="1" id="KW-0732">Signal</keyword>
<feature type="domain" description="SH3b" evidence="2">
    <location>
        <begin position="50"/>
        <end position="120"/>
    </location>
</feature>
<gene>
    <name evidence="3" type="ORF">PENARI_c019G05827</name>
</gene>
<accession>A0A1F5LAF2</accession>
<comment type="caution">
    <text evidence="3">The sequence shown here is derived from an EMBL/GenBank/DDBJ whole genome shotgun (WGS) entry which is preliminary data.</text>
</comment>
<keyword evidence="4" id="KW-1185">Reference proteome</keyword>
<dbReference type="EMBL" id="LXJU01000019">
    <property type="protein sequence ID" value="OGE49881.1"/>
    <property type="molecule type" value="Genomic_DNA"/>
</dbReference>
<dbReference type="InterPro" id="IPR003646">
    <property type="entry name" value="SH3-like_bac-type"/>
</dbReference>
<organism evidence="3 4">
    <name type="scientific">Penicillium arizonense</name>
    <dbReference type="NCBI Taxonomy" id="1835702"/>
    <lineage>
        <taxon>Eukaryota</taxon>
        <taxon>Fungi</taxon>
        <taxon>Dikarya</taxon>
        <taxon>Ascomycota</taxon>
        <taxon>Pezizomycotina</taxon>
        <taxon>Eurotiomycetes</taxon>
        <taxon>Eurotiomycetidae</taxon>
        <taxon>Eurotiales</taxon>
        <taxon>Aspergillaceae</taxon>
        <taxon>Penicillium</taxon>
    </lineage>
</organism>
<evidence type="ECO:0000313" key="4">
    <source>
        <dbReference type="Proteomes" id="UP000177622"/>
    </source>
</evidence>
<protein>
    <recommendedName>
        <fullName evidence="2">SH3b domain-containing protein</fullName>
    </recommendedName>
</protein>
<evidence type="ECO:0000313" key="3">
    <source>
        <dbReference type="EMBL" id="OGE49881.1"/>
    </source>
</evidence>
<feature type="chain" id="PRO_5009519399" description="SH3b domain-containing protein" evidence="1">
    <location>
        <begin position="25"/>
        <end position="128"/>
    </location>
</feature>
<dbReference type="Proteomes" id="UP000177622">
    <property type="component" value="Unassembled WGS sequence"/>
</dbReference>
<proteinExistence type="predicted"/>
<sequence length="128" mass="13547">MKFQVTLAAAFLPLVALAVPTAEAQPAEPVPAEQVPRSLDEVSKRSSIGCKIVNSSSDKVNCRSGPGTSYPVVAYVFPGTTYTFNCYKSGDCYEGNCTWDRVNYSGGVCYVNGYYTSSACSAAALGKC</sequence>
<dbReference type="RefSeq" id="XP_022485332.1">
    <property type="nucleotide sequence ID" value="XM_022634791.1"/>
</dbReference>
<dbReference type="GeneID" id="34579525"/>
<dbReference type="AlphaFoldDB" id="A0A1F5LAF2"/>
<evidence type="ECO:0000259" key="2">
    <source>
        <dbReference type="PROSITE" id="PS51781"/>
    </source>
</evidence>
<dbReference type="PROSITE" id="PS51781">
    <property type="entry name" value="SH3B"/>
    <property type="match status" value="1"/>
</dbReference>
<feature type="signal peptide" evidence="1">
    <location>
        <begin position="1"/>
        <end position="24"/>
    </location>
</feature>
<reference evidence="3 4" key="1">
    <citation type="journal article" date="2016" name="Sci. Rep.">
        <title>Penicillium arizonense, a new, genome sequenced fungal species, reveals a high chemical diversity in secreted metabolites.</title>
        <authorList>
            <person name="Grijseels S."/>
            <person name="Nielsen J.C."/>
            <person name="Randelovic M."/>
            <person name="Nielsen J."/>
            <person name="Nielsen K.F."/>
            <person name="Workman M."/>
            <person name="Frisvad J.C."/>
        </authorList>
    </citation>
    <scope>NUCLEOTIDE SEQUENCE [LARGE SCALE GENOMIC DNA]</scope>
    <source>
        <strain evidence="3 4">CBS 141311</strain>
    </source>
</reference>
<dbReference type="OrthoDB" id="2251794at2759"/>
<dbReference type="Gene3D" id="2.30.30.40">
    <property type="entry name" value="SH3 Domains"/>
    <property type="match status" value="1"/>
</dbReference>